<dbReference type="OrthoDB" id="1927454at2759"/>
<dbReference type="EMBL" id="QXFU01000297">
    <property type="protein sequence ID" value="KAE9037458.1"/>
    <property type="molecule type" value="Genomic_DNA"/>
</dbReference>
<evidence type="ECO:0000313" key="3">
    <source>
        <dbReference type="EMBL" id="KAE9037458.1"/>
    </source>
</evidence>
<proteinExistence type="predicted"/>
<dbReference type="EMBL" id="QXFT01000289">
    <property type="protein sequence ID" value="KAE9348318.1"/>
    <property type="molecule type" value="Genomic_DNA"/>
</dbReference>
<evidence type="ECO:0000313" key="4">
    <source>
        <dbReference type="EMBL" id="KAE9042508.1"/>
    </source>
</evidence>
<feature type="compositionally biased region" description="Acidic residues" evidence="2">
    <location>
        <begin position="210"/>
        <end position="229"/>
    </location>
</feature>
<feature type="region of interest" description="Disordered" evidence="2">
    <location>
        <begin position="389"/>
        <end position="408"/>
    </location>
</feature>
<keyword evidence="7" id="KW-1185">Reference proteome</keyword>
<dbReference type="AlphaFoldDB" id="A0A6A4G2C7"/>
<dbReference type="PANTHER" id="PTHR23052:SF1">
    <property type="entry name" value="AXONEMAL DYNEIN LIGHT CHAIN DOMAIN-CONTAINING PROTEIN 1"/>
    <property type="match status" value="1"/>
</dbReference>
<dbReference type="InterPro" id="IPR052845">
    <property type="entry name" value="Axonemal_dynein_LC_domain"/>
</dbReference>
<evidence type="ECO:0000313" key="7">
    <source>
        <dbReference type="Proteomes" id="UP000434957"/>
    </source>
</evidence>
<dbReference type="EMBL" id="QXFV01000286">
    <property type="protein sequence ID" value="KAE9042508.1"/>
    <property type="molecule type" value="Genomic_DNA"/>
</dbReference>
<feature type="region of interest" description="Disordered" evidence="2">
    <location>
        <begin position="209"/>
        <end position="252"/>
    </location>
</feature>
<feature type="region of interest" description="Disordered" evidence="2">
    <location>
        <begin position="436"/>
        <end position="469"/>
    </location>
</feature>
<dbReference type="PANTHER" id="PTHR23052">
    <property type="entry name" value="AXONEMAL DYNEIN LIGHT CHAIN DOMAIN-CONTAINING PROTEIN 1"/>
    <property type="match status" value="1"/>
</dbReference>
<dbReference type="Proteomes" id="UP000435112">
    <property type="component" value="Unassembled WGS sequence"/>
</dbReference>
<reference evidence="5 7" key="1">
    <citation type="submission" date="2018-08" db="EMBL/GenBank/DDBJ databases">
        <title>Genomic investigation of the strawberry pathogen Phytophthora fragariae indicates pathogenicity is determined by transcriptional variation in three key races.</title>
        <authorList>
            <person name="Adams T.M."/>
            <person name="Armitage A.D."/>
            <person name="Sobczyk M.K."/>
            <person name="Bates H.J."/>
            <person name="Dunwell J.M."/>
            <person name="Nellist C.F."/>
            <person name="Harrison R.J."/>
        </authorList>
    </citation>
    <scope>NUCLEOTIDE SEQUENCE [LARGE SCALE GENOMIC DNA]</scope>
    <source>
        <strain evidence="4 6">SCRP249</strain>
        <strain evidence="3 8">SCRP324</strain>
        <strain evidence="5 7">SCRP333</strain>
    </source>
</reference>
<accession>A0A6A4G2C7</accession>
<feature type="region of interest" description="Disordered" evidence="2">
    <location>
        <begin position="500"/>
        <end position="520"/>
    </location>
</feature>
<evidence type="ECO:0000313" key="8">
    <source>
        <dbReference type="Proteomes" id="UP000435112"/>
    </source>
</evidence>
<gene>
    <name evidence="4" type="ORF">PR001_g6162</name>
    <name evidence="3" type="ORF">PR002_g6562</name>
    <name evidence="5" type="ORF">PR003_g6480</name>
</gene>
<keyword evidence="1" id="KW-0175">Coiled coil</keyword>
<feature type="region of interest" description="Disordered" evidence="2">
    <location>
        <begin position="547"/>
        <end position="567"/>
    </location>
</feature>
<dbReference type="Proteomes" id="UP000429607">
    <property type="component" value="Unassembled WGS sequence"/>
</dbReference>
<comment type="caution">
    <text evidence="5">The sequence shown here is derived from an EMBL/GenBank/DDBJ whole genome shotgun (WGS) entry which is preliminary data.</text>
</comment>
<feature type="coiled-coil region" evidence="1">
    <location>
        <begin position="129"/>
        <end position="184"/>
    </location>
</feature>
<feature type="compositionally biased region" description="Acidic residues" evidence="2">
    <location>
        <begin position="507"/>
        <end position="517"/>
    </location>
</feature>
<evidence type="ECO:0000313" key="6">
    <source>
        <dbReference type="Proteomes" id="UP000429607"/>
    </source>
</evidence>
<evidence type="ECO:0000256" key="2">
    <source>
        <dbReference type="SAM" id="MobiDB-lite"/>
    </source>
</evidence>
<evidence type="ECO:0000313" key="5">
    <source>
        <dbReference type="EMBL" id="KAE9348318.1"/>
    </source>
</evidence>
<dbReference type="PROSITE" id="PS50096">
    <property type="entry name" value="IQ"/>
    <property type="match status" value="1"/>
</dbReference>
<dbReference type="Proteomes" id="UP000434957">
    <property type="component" value="Unassembled WGS sequence"/>
</dbReference>
<sequence length="1181" mass="134895">MIPREFFVVETNSVLLPQNYPPNQYKSTLNAQGQWETVVFPALTPNNRQQVLYLRQTLDKMRATMPQFEEKSESGGPETADISVLAERRRLMVEYTSQETQIYSYCFHEVARQIKCICKEQSELLHEIRERYDAAVARLLNQVKVLDEKNNQQHDQLTDLSEKYERALEENEMLEQHVEELERQMKDGPPVAAAQEAFRLRKRGRRQELEENLENGDVDSDSDVDDEEAEWRRQRDASSVSRHSLSSKRDSTKELHLAATRLQVAFQKYQARKEQTRVTLRVEKQAAAMDIQRSYRGFRDRQLALHRRAVMRTILRRREENAAVELMQANVRAYLLNRRRSAKLKLSAVSTLKVGSDSDLTLAVPVPIDDNPPAAVVIAPVSNENLVDSANKDSENEEPTEQSAPNPRQALVRLLTTFRELASVIALFQRGEARSVKDESDVITSEGATSPDDDPVWPPRPSSASPSEAFDDEDFELFQQTMQEAQALVGSLHVVLGTVPEEKPVGDDEELTPDDSSADLNSEDAAQINLLDDLDQQTPDDINDVDAAQQTDSESRPDGNELDDFDDNSMSIPFGERDAMRLQNYAELHLDDSLWSSAMYYPAPREDMTESETLLAHALASREQRKRLVSLKQFISDIYDTIVGKLKELPPRRLTDIITSRCHLTLSFVEWRQQRSQLFSRAVAADQPGEQTMPVKFSIDQVTREHFRCRLGLPQLIDAAVASLHESINDFADIDPDVKRFQEFMANERSEEELVFCCVCRYLCANRLSSADTSSYHRQPMFHPVTMREVIDVPHALELAKLLFRVEDEHSIIESDAFFTEVENIVYRQYLPSNGYHQFEAIVSSYFVDSDSQAAAVSSIHEAENEAQSDKQLHANNCRRPAGSPRRTSAMVRPTNFNQFHSKQYNAQAPRSPIVRHQQQKSMLLWSTTAEEPKCVYFEEVLALLIKYRGEMNHFHLFSYWVQELFGLAASGTTDDTSSKLSGQVKLLDDTAFVETLTPLSLGPTERELKNIFHNSLRQRKLHVLMPLRVFTSVALLLLRNGLLSVSTYGPMQKPRARDTGTRQRSLSIREENEDKAWRSLALKWRTQEAAFEAAIEAIYHEPTPTYVDQRGDTPMDKTRAAHALQLLQLRQELYDLFASRSGRGRDLKRAHEIYEILVNERLARVGGDTKMLDAHLKSFS</sequence>
<protein>
    <submittedName>
        <fullName evidence="5">Uncharacterized protein</fullName>
    </submittedName>
</protein>
<name>A0A6A4G2C7_9STRA</name>
<organism evidence="5 7">
    <name type="scientific">Phytophthora rubi</name>
    <dbReference type="NCBI Taxonomy" id="129364"/>
    <lineage>
        <taxon>Eukaryota</taxon>
        <taxon>Sar</taxon>
        <taxon>Stramenopiles</taxon>
        <taxon>Oomycota</taxon>
        <taxon>Peronosporomycetes</taxon>
        <taxon>Peronosporales</taxon>
        <taxon>Peronosporaceae</taxon>
        <taxon>Phytophthora</taxon>
    </lineage>
</organism>
<evidence type="ECO:0000256" key="1">
    <source>
        <dbReference type="SAM" id="Coils"/>
    </source>
</evidence>